<evidence type="ECO:0000313" key="2">
    <source>
        <dbReference type="Proteomes" id="UP000281118"/>
    </source>
</evidence>
<dbReference type="AlphaFoldDB" id="A0A433MDA9"/>
<comment type="caution">
    <text evidence="1">The sequence shown here is derived from an EMBL/GenBank/DDBJ whole genome shotgun (WGS) entry which is preliminary data.</text>
</comment>
<dbReference type="Proteomes" id="UP000281118">
    <property type="component" value="Unassembled WGS sequence"/>
</dbReference>
<protein>
    <submittedName>
        <fullName evidence="1">Uncharacterized protein</fullName>
    </submittedName>
</protein>
<name>A0A433MDA9_9BURK</name>
<evidence type="ECO:0000313" key="1">
    <source>
        <dbReference type="EMBL" id="RUR65888.1"/>
    </source>
</evidence>
<sequence length="92" mass="10058">MPTFAIVPTTDPSVAAVDQAVRGLGIPAYRLPRGEWLVKFEGTSAQLAEKVGITTAVEPRPPAAPMGIVMHFSTYWGHAPKDAWEWIDLNQK</sequence>
<proteinExistence type="predicted"/>
<dbReference type="EMBL" id="RXFT01000001">
    <property type="protein sequence ID" value="RUR65888.1"/>
    <property type="molecule type" value="Genomic_DNA"/>
</dbReference>
<gene>
    <name evidence="1" type="ORF">EJP67_02315</name>
</gene>
<dbReference type="RefSeq" id="WP_126019003.1">
    <property type="nucleotide sequence ID" value="NZ_RXFT01000001.1"/>
</dbReference>
<organism evidence="1 2">
    <name type="scientific">Variovorax guangxiensis</name>
    <dbReference type="NCBI Taxonomy" id="1775474"/>
    <lineage>
        <taxon>Bacteria</taxon>
        <taxon>Pseudomonadati</taxon>
        <taxon>Pseudomonadota</taxon>
        <taxon>Betaproteobacteria</taxon>
        <taxon>Burkholderiales</taxon>
        <taxon>Comamonadaceae</taxon>
        <taxon>Variovorax</taxon>
    </lineage>
</organism>
<accession>A0A433MDA9</accession>
<reference evidence="1 2" key="1">
    <citation type="submission" date="2018-12" db="EMBL/GenBank/DDBJ databases">
        <title>The genome sequences of Variovorax guangxiensis DSM 27352.</title>
        <authorList>
            <person name="Gao J."/>
            <person name="Sun J."/>
        </authorList>
    </citation>
    <scope>NUCLEOTIDE SEQUENCE [LARGE SCALE GENOMIC DNA]</scope>
    <source>
        <strain evidence="1 2">DSM 27352</strain>
    </source>
</reference>
<dbReference type="OrthoDB" id="8908039at2"/>